<evidence type="ECO:0000259" key="2">
    <source>
        <dbReference type="Pfam" id="PF08327"/>
    </source>
</evidence>
<feature type="domain" description="Activator of Hsp90 ATPase homologue 1/2-like C-terminal" evidence="2">
    <location>
        <begin position="22"/>
        <end position="141"/>
    </location>
</feature>
<dbReference type="CDD" id="cd07814">
    <property type="entry name" value="SRPBCC_CalC_Aha1-like"/>
    <property type="match status" value="1"/>
</dbReference>
<gene>
    <name evidence="3" type="ORF">NM203_08475</name>
</gene>
<dbReference type="Pfam" id="PF08327">
    <property type="entry name" value="AHSA1"/>
    <property type="match status" value="1"/>
</dbReference>
<keyword evidence="4" id="KW-1185">Reference proteome</keyword>
<dbReference type="RefSeq" id="WP_255059398.1">
    <property type="nucleotide sequence ID" value="NZ_JANDBD010000003.1"/>
</dbReference>
<evidence type="ECO:0000313" key="3">
    <source>
        <dbReference type="EMBL" id="MCP9272218.1"/>
    </source>
</evidence>
<sequence length="269" mass="29420">MPVHADDSGNRWVEMEYVVPGTPEQVWDAVATGPGMRAWFAKVDVDEREGGRIEFHFGPDTTTSGPITVWEPPVRFGYEEHGWNGDAPVIATEITVRARSGGECVVRMVHTMTTDSEDWDGELESFEKGWPGFFDVLRIYLRDYAGRPAAIAGAMAPLEIDVARSWSALMTALNLHGADVGDRREAPTGGPELGGRVAITHQDTDNRYVLVRLDAPHDGVAVIGVCDGGDGRGMASASLYFYGEGVDRVAAEQDEVWTAWLPDRVRTLS</sequence>
<name>A0ABT1LZ89_9MYCO</name>
<evidence type="ECO:0000256" key="1">
    <source>
        <dbReference type="ARBA" id="ARBA00006817"/>
    </source>
</evidence>
<dbReference type="Proteomes" id="UP001651690">
    <property type="component" value="Unassembled WGS sequence"/>
</dbReference>
<dbReference type="EMBL" id="JANDBD010000003">
    <property type="protein sequence ID" value="MCP9272218.1"/>
    <property type="molecule type" value="Genomic_DNA"/>
</dbReference>
<accession>A0ABT1LZ89</accession>
<organism evidence="3 4">
    <name type="scientific">Mycolicibacterium arenosum</name>
    <dbReference type="NCBI Taxonomy" id="2952157"/>
    <lineage>
        <taxon>Bacteria</taxon>
        <taxon>Bacillati</taxon>
        <taxon>Actinomycetota</taxon>
        <taxon>Actinomycetes</taxon>
        <taxon>Mycobacteriales</taxon>
        <taxon>Mycobacteriaceae</taxon>
        <taxon>Mycolicibacterium</taxon>
    </lineage>
</organism>
<comment type="similarity">
    <text evidence="1">Belongs to the AHA1 family.</text>
</comment>
<comment type="caution">
    <text evidence="3">The sequence shown here is derived from an EMBL/GenBank/DDBJ whole genome shotgun (WGS) entry which is preliminary data.</text>
</comment>
<dbReference type="InterPro" id="IPR013538">
    <property type="entry name" value="ASHA1/2-like_C"/>
</dbReference>
<dbReference type="InterPro" id="IPR023393">
    <property type="entry name" value="START-like_dom_sf"/>
</dbReference>
<reference evidence="3 4" key="1">
    <citation type="submission" date="2022-06" db="EMBL/GenBank/DDBJ databases">
        <title>Mycolicibacterium sp. CAU 1645 isolated from seawater.</title>
        <authorList>
            <person name="Kim W."/>
        </authorList>
    </citation>
    <scope>NUCLEOTIDE SEQUENCE [LARGE SCALE GENOMIC DNA]</scope>
    <source>
        <strain evidence="3 4">CAU 1645</strain>
    </source>
</reference>
<protein>
    <submittedName>
        <fullName evidence="3">SRPBCC domain-containing protein</fullName>
    </submittedName>
</protein>
<dbReference type="SUPFAM" id="SSF55961">
    <property type="entry name" value="Bet v1-like"/>
    <property type="match status" value="1"/>
</dbReference>
<proteinExistence type="inferred from homology"/>
<dbReference type="Gene3D" id="3.30.530.20">
    <property type="match status" value="1"/>
</dbReference>
<evidence type="ECO:0000313" key="4">
    <source>
        <dbReference type="Proteomes" id="UP001651690"/>
    </source>
</evidence>